<sequence length="64" mass="7234">MNAGNIAMLFAAMNEARREDPLVRAIARGSPRLAWHEAISILMADRRPLCFKTTHAEARDDKKQ</sequence>
<dbReference type="Proteomes" id="UP000178109">
    <property type="component" value="Unassembled WGS sequence"/>
</dbReference>
<evidence type="ECO:0000313" key="1">
    <source>
        <dbReference type="EMBL" id="OGY91241.1"/>
    </source>
</evidence>
<dbReference type="EMBL" id="MHKO01000050">
    <property type="protein sequence ID" value="OGY91241.1"/>
    <property type="molecule type" value="Genomic_DNA"/>
</dbReference>
<organism evidence="1 2">
    <name type="scientific">Candidatus Komeilibacteria bacterium RIFCSPLOWO2_02_FULL_48_11</name>
    <dbReference type="NCBI Taxonomy" id="1798553"/>
    <lineage>
        <taxon>Bacteria</taxon>
        <taxon>Candidatus Komeiliibacteriota</taxon>
    </lineage>
</organism>
<comment type="caution">
    <text evidence="1">The sequence shown here is derived from an EMBL/GenBank/DDBJ whole genome shotgun (WGS) entry which is preliminary data.</text>
</comment>
<gene>
    <name evidence="1" type="ORF">A3H70_05095</name>
</gene>
<proteinExistence type="predicted"/>
<evidence type="ECO:0000313" key="2">
    <source>
        <dbReference type="Proteomes" id="UP000178109"/>
    </source>
</evidence>
<accession>A0A1G2BQ63</accession>
<dbReference type="AlphaFoldDB" id="A0A1G2BQ63"/>
<protein>
    <submittedName>
        <fullName evidence="1">Uncharacterized protein</fullName>
    </submittedName>
</protein>
<name>A0A1G2BQ63_9BACT</name>
<reference evidence="1 2" key="1">
    <citation type="journal article" date="2016" name="Nat. Commun.">
        <title>Thousands of microbial genomes shed light on interconnected biogeochemical processes in an aquifer system.</title>
        <authorList>
            <person name="Anantharaman K."/>
            <person name="Brown C.T."/>
            <person name="Hug L.A."/>
            <person name="Sharon I."/>
            <person name="Castelle C.J."/>
            <person name="Probst A.J."/>
            <person name="Thomas B.C."/>
            <person name="Singh A."/>
            <person name="Wilkins M.J."/>
            <person name="Karaoz U."/>
            <person name="Brodie E.L."/>
            <person name="Williams K.H."/>
            <person name="Hubbard S.S."/>
            <person name="Banfield J.F."/>
        </authorList>
    </citation>
    <scope>NUCLEOTIDE SEQUENCE [LARGE SCALE GENOMIC DNA]</scope>
</reference>
<dbReference type="STRING" id="1798553.A3H70_05095"/>